<proteinExistence type="predicted"/>
<sequence length="216" mass="22962">MTARARAKSTAPAGGRWSLDGLGCDKLPAHMVSSLSHFALVCLSLQPQTPSAQPSHILTFLPSSLSDSPLTHRQLPPTLHPSVCSSIPPSSPTSLFIHLILYHCLLHSVFPLIHSECRSRSKVKGQSRLESDSVEALPGDGQGFIVLLEDSGVMARVSGKGFEASLLRAPSCCGQQPSTVCSTELAALRPEPGQARGVVGKREEGVKAYSPAQRHN</sequence>
<evidence type="ECO:0000313" key="3">
    <source>
        <dbReference type="Proteomes" id="UP001153269"/>
    </source>
</evidence>
<feature type="region of interest" description="Disordered" evidence="1">
    <location>
        <begin position="192"/>
        <end position="216"/>
    </location>
</feature>
<organism evidence="2 3">
    <name type="scientific">Pleuronectes platessa</name>
    <name type="common">European plaice</name>
    <dbReference type="NCBI Taxonomy" id="8262"/>
    <lineage>
        <taxon>Eukaryota</taxon>
        <taxon>Metazoa</taxon>
        <taxon>Chordata</taxon>
        <taxon>Craniata</taxon>
        <taxon>Vertebrata</taxon>
        <taxon>Euteleostomi</taxon>
        <taxon>Actinopterygii</taxon>
        <taxon>Neopterygii</taxon>
        <taxon>Teleostei</taxon>
        <taxon>Neoteleostei</taxon>
        <taxon>Acanthomorphata</taxon>
        <taxon>Carangaria</taxon>
        <taxon>Pleuronectiformes</taxon>
        <taxon>Pleuronectoidei</taxon>
        <taxon>Pleuronectidae</taxon>
        <taxon>Pleuronectes</taxon>
    </lineage>
</organism>
<accession>A0A9N7YFV6</accession>
<comment type="caution">
    <text evidence="2">The sequence shown here is derived from an EMBL/GenBank/DDBJ whole genome shotgun (WGS) entry which is preliminary data.</text>
</comment>
<dbReference type="EMBL" id="CADEAL010000607">
    <property type="protein sequence ID" value="CAB1422734.1"/>
    <property type="molecule type" value="Genomic_DNA"/>
</dbReference>
<gene>
    <name evidence="2" type="ORF">PLEPLA_LOCUS10652</name>
</gene>
<evidence type="ECO:0000256" key="1">
    <source>
        <dbReference type="SAM" id="MobiDB-lite"/>
    </source>
</evidence>
<evidence type="ECO:0000313" key="2">
    <source>
        <dbReference type="EMBL" id="CAB1422734.1"/>
    </source>
</evidence>
<dbReference type="AlphaFoldDB" id="A0A9N7YFV6"/>
<name>A0A9N7YFV6_PLEPL</name>
<protein>
    <submittedName>
        <fullName evidence="2">Uncharacterized protein</fullName>
    </submittedName>
</protein>
<dbReference type="Proteomes" id="UP001153269">
    <property type="component" value="Unassembled WGS sequence"/>
</dbReference>
<keyword evidence="3" id="KW-1185">Reference proteome</keyword>
<reference evidence="2" key="1">
    <citation type="submission" date="2020-03" db="EMBL/GenBank/DDBJ databases">
        <authorList>
            <person name="Weist P."/>
        </authorList>
    </citation>
    <scope>NUCLEOTIDE SEQUENCE</scope>
</reference>